<dbReference type="InterPro" id="IPR001828">
    <property type="entry name" value="ANF_lig-bd_rcpt"/>
</dbReference>
<accession>A0A443SBZ5</accession>
<keyword evidence="5 8" id="KW-0675">Receptor</keyword>
<evidence type="ECO:0000313" key="8">
    <source>
        <dbReference type="EMBL" id="RWS25091.1"/>
    </source>
</evidence>
<dbReference type="InterPro" id="IPR000337">
    <property type="entry name" value="GPCR_3"/>
</dbReference>
<comment type="caution">
    <text evidence="8">The sequence shown here is derived from an EMBL/GenBank/DDBJ whole genome shotgun (WGS) entry which is preliminary data.</text>
</comment>
<protein>
    <submittedName>
        <fullName evidence="8">Metabotropic glutamate receptor-like protein</fullName>
    </submittedName>
</protein>
<keyword evidence="2" id="KW-0812">Transmembrane</keyword>
<evidence type="ECO:0000256" key="2">
    <source>
        <dbReference type="ARBA" id="ARBA00022692"/>
    </source>
</evidence>
<keyword evidence="9" id="KW-1185">Reference proteome</keyword>
<dbReference type="InterPro" id="IPR050726">
    <property type="entry name" value="mGluR"/>
</dbReference>
<evidence type="ECO:0000256" key="6">
    <source>
        <dbReference type="ARBA" id="ARBA00023180"/>
    </source>
</evidence>
<dbReference type="GO" id="GO:0016020">
    <property type="term" value="C:membrane"/>
    <property type="evidence" value="ECO:0007669"/>
    <property type="project" value="UniProtKB-SubCell"/>
</dbReference>
<proteinExistence type="predicted"/>
<dbReference type="OrthoDB" id="425344at2759"/>
<sequence length="140" mass="15468">MILPVCFSGSTSEDSPRLQERRTLCGRLNKDRGVQRLEAMLFALDKINNDPNLLPGIKLGAIILDTCSSDSYALNQSLEFIRASINTVESSAFKCEDGSNPSPRYEMKTITGVVGGSYSEVSLQVANLLRLFRIPQYTTM</sequence>
<evidence type="ECO:0000259" key="7">
    <source>
        <dbReference type="Pfam" id="PF01094"/>
    </source>
</evidence>
<keyword evidence="4" id="KW-0472">Membrane</keyword>
<dbReference type="Proteomes" id="UP000288716">
    <property type="component" value="Unassembled WGS sequence"/>
</dbReference>
<dbReference type="InterPro" id="IPR028082">
    <property type="entry name" value="Peripla_BP_I"/>
</dbReference>
<organism evidence="8 9">
    <name type="scientific">Leptotrombidium deliense</name>
    <dbReference type="NCBI Taxonomy" id="299467"/>
    <lineage>
        <taxon>Eukaryota</taxon>
        <taxon>Metazoa</taxon>
        <taxon>Ecdysozoa</taxon>
        <taxon>Arthropoda</taxon>
        <taxon>Chelicerata</taxon>
        <taxon>Arachnida</taxon>
        <taxon>Acari</taxon>
        <taxon>Acariformes</taxon>
        <taxon>Trombidiformes</taxon>
        <taxon>Prostigmata</taxon>
        <taxon>Anystina</taxon>
        <taxon>Parasitengona</taxon>
        <taxon>Trombiculoidea</taxon>
        <taxon>Trombiculidae</taxon>
        <taxon>Leptotrombidium</taxon>
    </lineage>
</organism>
<name>A0A443SBZ5_9ACAR</name>
<evidence type="ECO:0000256" key="5">
    <source>
        <dbReference type="ARBA" id="ARBA00023170"/>
    </source>
</evidence>
<gene>
    <name evidence="8" type="ORF">B4U80_00529</name>
</gene>
<dbReference type="PANTHER" id="PTHR24060">
    <property type="entry name" value="METABOTROPIC GLUTAMATE RECEPTOR"/>
    <property type="match status" value="1"/>
</dbReference>
<keyword evidence="6" id="KW-0325">Glycoprotein</keyword>
<dbReference type="EMBL" id="NCKV01004060">
    <property type="protein sequence ID" value="RWS25091.1"/>
    <property type="molecule type" value="Genomic_DNA"/>
</dbReference>
<dbReference type="PRINTS" id="PR00248">
    <property type="entry name" value="GPCRMGR"/>
</dbReference>
<feature type="domain" description="Receptor ligand binding region" evidence="7">
    <location>
        <begin position="36"/>
        <end position="138"/>
    </location>
</feature>
<dbReference type="GO" id="GO:0004930">
    <property type="term" value="F:G protein-coupled receptor activity"/>
    <property type="evidence" value="ECO:0007669"/>
    <property type="project" value="InterPro"/>
</dbReference>
<evidence type="ECO:0000256" key="1">
    <source>
        <dbReference type="ARBA" id="ARBA00004141"/>
    </source>
</evidence>
<comment type="subcellular location">
    <subcellularLocation>
        <location evidence="1">Membrane</location>
        <topology evidence="1">Multi-pass membrane protein</topology>
    </subcellularLocation>
</comment>
<reference evidence="8 9" key="1">
    <citation type="journal article" date="2018" name="Gigascience">
        <title>Genomes of trombidid mites reveal novel predicted allergens and laterally-transferred genes associated with secondary metabolism.</title>
        <authorList>
            <person name="Dong X."/>
            <person name="Chaisiri K."/>
            <person name="Xia D."/>
            <person name="Armstrong S.D."/>
            <person name="Fang Y."/>
            <person name="Donnelly M.J."/>
            <person name="Kadowaki T."/>
            <person name="McGarry J.W."/>
            <person name="Darby A.C."/>
            <person name="Makepeace B.L."/>
        </authorList>
    </citation>
    <scope>NUCLEOTIDE SEQUENCE [LARGE SCALE GENOMIC DNA]</scope>
    <source>
        <strain evidence="8">UoL-UT</strain>
    </source>
</reference>
<dbReference type="VEuPathDB" id="VectorBase:LDEU006949"/>
<evidence type="ECO:0000256" key="3">
    <source>
        <dbReference type="ARBA" id="ARBA00022989"/>
    </source>
</evidence>
<dbReference type="STRING" id="299467.A0A443SBZ5"/>
<dbReference type="Gene3D" id="3.40.50.2300">
    <property type="match status" value="1"/>
</dbReference>
<evidence type="ECO:0000313" key="9">
    <source>
        <dbReference type="Proteomes" id="UP000288716"/>
    </source>
</evidence>
<keyword evidence="3" id="KW-1133">Transmembrane helix</keyword>
<dbReference type="SUPFAM" id="SSF53822">
    <property type="entry name" value="Periplasmic binding protein-like I"/>
    <property type="match status" value="1"/>
</dbReference>
<dbReference type="AlphaFoldDB" id="A0A443SBZ5"/>
<evidence type="ECO:0000256" key="4">
    <source>
        <dbReference type="ARBA" id="ARBA00023136"/>
    </source>
</evidence>
<dbReference type="Pfam" id="PF01094">
    <property type="entry name" value="ANF_receptor"/>
    <property type="match status" value="1"/>
</dbReference>